<protein>
    <submittedName>
        <fullName evidence="1">PqqD family protein</fullName>
    </submittedName>
</protein>
<gene>
    <name evidence="1" type="ORF">BGI42_14720</name>
</gene>
<dbReference type="KEGG" id="ctae:BGI42_14720"/>
<accession>A0A1D7XNY0</accession>
<dbReference type="EMBL" id="CP017255">
    <property type="protein sequence ID" value="AOR24997.1"/>
    <property type="molecule type" value="Genomic_DNA"/>
</dbReference>
<dbReference type="Pfam" id="PF05402">
    <property type="entry name" value="PqqD"/>
    <property type="match status" value="1"/>
</dbReference>
<dbReference type="RefSeq" id="WP_069681116.1">
    <property type="nucleotide sequence ID" value="NZ_CP017255.2"/>
</dbReference>
<proteinExistence type="predicted"/>
<dbReference type="InterPro" id="IPR008792">
    <property type="entry name" value="PQQD"/>
</dbReference>
<geneLocation type="plasmid" evidence="2">
    <name>pct2</name>
</geneLocation>
<evidence type="ECO:0000313" key="1">
    <source>
        <dbReference type="EMBL" id="AOR24997.1"/>
    </source>
</evidence>
<organism evidence="1 2">
    <name type="scientific">Clostridium taeniosporum</name>
    <dbReference type="NCBI Taxonomy" id="394958"/>
    <lineage>
        <taxon>Bacteria</taxon>
        <taxon>Bacillati</taxon>
        <taxon>Bacillota</taxon>
        <taxon>Clostridia</taxon>
        <taxon>Eubacteriales</taxon>
        <taxon>Clostridiaceae</taxon>
        <taxon>Clostridium</taxon>
    </lineage>
</organism>
<keyword evidence="1" id="KW-0614">Plasmid</keyword>
<dbReference type="AlphaFoldDB" id="A0A1D7XNY0"/>
<keyword evidence="2" id="KW-1185">Reference proteome</keyword>
<dbReference type="Gene3D" id="1.10.10.1150">
    <property type="entry name" value="Coenzyme PQQ synthesis protein D (PqqD)"/>
    <property type="match status" value="1"/>
</dbReference>
<sequence>MINILDKPYIKNLIIRLENDNEYILLNLYGKPLKINDIGKNFLELCDGLKTIDEISSIICTKYNASKTLVIKDALTFFNQMDICKVLKFNEV</sequence>
<dbReference type="InterPro" id="IPR041881">
    <property type="entry name" value="PqqD_sf"/>
</dbReference>
<name>A0A1D7XNY0_9CLOT</name>
<dbReference type="OrthoDB" id="308521at2"/>
<dbReference type="Proteomes" id="UP000094652">
    <property type="component" value="Plasmid pCt2"/>
</dbReference>
<evidence type="ECO:0000313" key="2">
    <source>
        <dbReference type="Proteomes" id="UP000094652"/>
    </source>
</evidence>
<reference evidence="2" key="1">
    <citation type="submission" date="2016-09" db="EMBL/GenBank/DDBJ databases">
        <title>Genomics of Clostridium taeniosporum, an organism which forms endospores with ribbon-like appendages.</title>
        <authorList>
            <person name="Walker J.R."/>
        </authorList>
    </citation>
    <scope>NUCLEOTIDE SEQUENCE [LARGE SCALE GENOMIC DNA]</scope>
    <source>
        <strain evidence="2">1/k</strain>
        <plasmid evidence="2">Plasmid pct2</plasmid>
    </source>
</reference>